<evidence type="ECO:0000256" key="8">
    <source>
        <dbReference type="ARBA" id="ARBA00023012"/>
    </source>
</evidence>
<evidence type="ECO:0000256" key="3">
    <source>
        <dbReference type="ARBA" id="ARBA00022553"/>
    </source>
</evidence>
<dbReference type="InterPro" id="IPR003594">
    <property type="entry name" value="HATPase_dom"/>
</dbReference>
<evidence type="ECO:0000256" key="2">
    <source>
        <dbReference type="ARBA" id="ARBA00012438"/>
    </source>
</evidence>
<feature type="transmembrane region" description="Helical" evidence="9">
    <location>
        <begin position="102"/>
        <end position="123"/>
    </location>
</feature>
<keyword evidence="8" id="KW-0902">Two-component regulatory system</keyword>
<dbReference type="PANTHER" id="PTHR24421">
    <property type="entry name" value="NITRATE/NITRITE SENSOR PROTEIN NARX-RELATED"/>
    <property type="match status" value="1"/>
</dbReference>
<dbReference type="Gene3D" id="1.20.5.1930">
    <property type="match status" value="1"/>
</dbReference>
<comment type="caution">
    <text evidence="11">The sequence shown here is derived from an EMBL/GenBank/DDBJ whole genome shotgun (WGS) entry which is preliminary data.</text>
</comment>
<protein>
    <recommendedName>
        <fullName evidence="2">histidine kinase</fullName>
        <ecNumber evidence="2">2.7.13.3</ecNumber>
    </recommendedName>
</protein>
<keyword evidence="6 11" id="KW-0418">Kinase</keyword>
<evidence type="ECO:0000259" key="10">
    <source>
        <dbReference type="SMART" id="SM00387"/>
    </source>
</evidence>
<dbReference type="Gene3D" id="3.30.565.10">
    <property type="entry name" value="Histidine kinase-like ATPase, C-terminal domain"/>
    <property type="match status" value="1"/>
</dbReference>
<dbReference type="GO" id="GO:0016020">
    <property type="term" value="C:membrane"/>
    <property type="evidence" value="ECO:0007669"/>
    <property type="project" value="InterPro"/>
</dbReference>
<feature type="domain" description="Histidine kinase/HSP90-like ATPase" evidence="10">
    <location>
        <begin position="302"/>
        <end position="392"/>
    </location>
</feature>
<evidence type="ECO:0000256" key="5">
    <source>
        <dbReference type="ARBA" id="ARBA00022741"/>
    </source>
</evidence>
<dbReference type="PANTHER" id="PTHR24421:SF10">
    <property type="entry name" value="NITRATE_NITRITE SENSOR PROTEIN NARQ"/>
    <property type="match status" value="1"/>
</dbReference>
<dbReference type="RefSeq" id="WP_077970349.1">
    <property type="nucleotide sequence ID" value="NZ_CP045178.1"/>
</dbReference>
<dbReference type="Pfam" id="PF13796">
    <property type="entry name" value="Sensor"/>
    <property type="match status" value="1"/>
</dbReference>
<dbReference type="OrthoDB" id="5242012at2"/>
<keyword evidence="9" id="KW-1133">Transmembrane helix</keyword>
<dbReference type="GO" id="GO:0046983">
    <property type="term" value="F:protein dimerization activity"/>
    <property type="evidence" value="ECO:0007669"/>
    <property type="project" value="InterPro"/>
</dbReference>
<dbReference type="GO" id="GO:0005524">
    <property type="term" value="F:ATP binding"/>
    <property type="evidence" value="ECO:0007669"/>
    <property type="project" value="UniProtKB-KW"/>
</dbReference>
<keyword evidence="12" id="KW-1185">Reference proteome</keyword>
<dbReference type="Pfam" id="PF02518">
    <property type="entry name" value="HATPase_c"/>
    <property type="match status" value="1"/>
</dbReference>
<dbReference type="EC" id="2.7.13.3" evidence="2"/>
<keyword evidence="9" id="KW-0472">Membrane</keyword>
<dbReference type="GO" id="GO:0000155">
    <property type="term" value="F:phosphorelay sensor kinase activity"/>
    <property type="evidence" value="ECO:0007669"/>
    <property type="project" value="InterPro"/>
</dbReference>
<dbReference type="InterPro" id="IPR050482">
    <property type="entry name" value="Sensor_HK_TwoCompSys"/>
</dbReference>
<evidence type="ECO:0000256" key="7">
    <source>
        <dbReference type="ARBA" id="ARBA00022840"/>
    </source>
</evidence>
<evidence type="ECO:0000256" key="6">
    <source>
        <dbReference type="ARBA" id="ARBA00022777"/>
    </source>
</evidence>
<proteinExistence type="predicted"/>
<dbReference type="AlphaFoldDB" id="A0A1V4A5F8"/>
<dbReference type="SUPFAM" id="SSF55874">
    <property type="entry name" value="ATPase domain of HSP90 chaperone/DNA topoisomerase II/histidine kinase"/>
    <property type="match status" value="1"/>
</dbReference>
<dbReference type="InterPro" id="IPR025828">
    <property type="entry name" value="Put_sensor_dom"/>
</dbReference>
<evidence type="ECO:0000256" key="4">
    <source>
        <dbReference type="ARBA" id="ARBA00022679"/>
    </source>
</evidence>
<accession>A0A1V4A5F8</accession>
<dbReference type="Pfam" id="PF07730">
    <property type="entry name" value="HisKA_3"/>
    <property type="match status" value="1"/>
</dbReference>
<keyword evidence="3" id="KW-0597">Phosphoprotein</keyword>
<reference evidence="11 12" key="1">
    <citation type="submission" date="2017-02" db="EMBL/GenBank/DDBJ databases">
        <title>Draft Genome Sequence of Streptomyces tsukubaensis F601, a Producer of the immunosuppressant tacrolimus FK506.</title>
        <authorList>
            <person name="Zong G."/>
            <person name="Zhong C."/>
            <person name="Fu J."/>
            <person name="Qin R."/>
            <person name="Cao G."/>
        </authorList>
    </citation>
    <scope>NUCLEOTIDE SEQUENCE [LARGE SCALE GENOMIC DNA]</scope>
    <source>
        <strain evidence="11 12">F601</strain>
    </source>
</reference>
<evidence type="ECO:0000256" key="9">
    <source>
        <dbReference type="SAM" id="Phobius"/>
    </source>
</evidence>
<name>A0A1V4A5F8_9ACTN</name>
<comment type="catalytic activity">
    <reaction evidence="1">
        <text>ATP + protein L-histidine = ADP + protein N-phospho-L-histidine.</text>
        <dbReference type="EC" id="2.7.13.3"/>
    </reaction>
</comment>
<dbReference type="InterPro" id="IPR036890">
    <property type="entry name" value="HATPase_C_sf"/>
</dbReference>
<gene>
    <name evidence="11" type="ORF">B1H18_22250</name>
</gene>
<feature type="transmembrane region" description="Helical" evidence="9">
    <location>
        <begin position="12"/>
        <end position="29"/>
    </location>
</feature>
<evidence type="ECO:0000313" key="11">
    <source>
        <dbReference type="EMBL" id="OON75593.1"/>
    </source>
</evidence>
<dbReference type="Proteomes" id="UP000190539">
    <property type="component" value="Unassembled WGS sequence"/>
</dbReference>
<dbReference type="STRING" id="83656.B1H18_22250"/>
<keyword evidence="5" id="KW-0547">Nucleotide-binding</keyword>
<evidence type="ECO:0000256" key="1">
    <source>
        <dbReference type="ARBA" id="ARBA00000085"/>
    </source>
</evidence>
<sequence>MRETVRRAWTATVHLFLGGGLSLLCFFFVPLFLFTALAVALVVGAGVLPESVLLLRRAAGFKRRQVEVWSGPAVPDAYAPLVGGLSERVRAAARDAGTRRDLWWAGAYVVYGWLLACAVMPLWPLGAVVDGVWCGMLRQPAVLLPLIGRLADLDTRWSRALLTPTPEALRSAGLARRVEELALTRAGAVAAHGAELRRIERDLHDGAQARLVALSMRVGLARMVLDKDAGADPATLRGLLSDVQDQAEEALTELRHVVRGIHPPILTDRGLVGAVRALAASGALDVSVSEYGLAEGPRPPAAVEAAAYFVVAEALTNAAKHSGSERAAVELRRSDDRLIISVRDEGCGGADTSAGSGLLGVRRRVAALDGTVDVNSPLGGPTLIGVELPCVW</sequence>
<keyword evidence="7" id="KW-0067">ATP-binding</keyword>
<evidence type="ECO:0000313" key="12">
    <source>
        <dbReference type="Proteomes" id="UP000190539"/>
    </source>
</evidence>
<keyword evidence="9" id="KW-0812">Transmembrane</keyword>
<dbReference type="CDD" id="cd16917">
    <property type="entry name" value="HATPase_UhpB-NarQ-NarX-like"/>
    <property type="match status" value="1"/>
</dbReference>
<keyword evidence="4" id="KW-0808">Transferase</keyword>
<dbReference type="InterPro" id="IPR011712">
    <property type="entry name" value="Sig_transdc_His_kin_sub3_dim/P"/>
</dbReference>
<dbReference type="SMART" id="SM00387">
    <property type="entry name" value="HATPase_c"/>
    <property type="match status" value="1"/>
</dbReference>
<organism evidence="11 12">
    <name type="scientific">Streptomyces tsukubensis</name>
    <dbReference type="NCBI Taxonomy" id="83656"/>
    <lineage>
        <taxon>Bacteria</taxon>
        <taxon>Bacillati</taxon>
        <taxon>Actinomycetota</taxon>
        <taxon>Actinomycetes</taxon>
        <taxon>Kitasatosporales</taxon>
        <taxon>Streptomycetaceae</taxon>
        <taxon>Streptomyces</taxon>
    </lineage>
</organism>
<dbReference type="EMBL" id="MVFC01000021">
    <property type="protein sequence ID" value="OON75593.1"/>
    <property type="molecule type" value="Genomic_DNA"/>
</dbReference>
<feature type="transmembrane region" description="Helical" evidence="9">
    <location>
        <begin position="35"/>
        <end position="55"/>
    </location>
</feature>